<proteinExistence type="predicted"/>
<gene>
    <name evidence="2" type="ORF">DXZ20_16765</name>
</gene>
<evidence type="ECO:0000256" key="1">
    <source>
        <dbReference type="SAM" id="MobiDB-lite"/>
    </source>
</evidence>
<dbReference type="EMBL" id="QXHD01000004">
    <property type="protein sequence ID" value="NEZ57293.1"/>
    <property type="molecule type" value="Genomic_DNA"/>
</dbReference>
<protein>
    <submittedName>
        <fullName evidence="2">Uncharacterized protein</fullName>
    </submittedName>
</protein>
<reference evidence="2 3" key="1">
    <citation type="journal article" date="2020" name="Microb. Ecol.">
        <title>Ecogenomics of the Marine Benthic Filamentous Cyanobacterium Adonisia.</title>
        <authorList>
            <person name="Walter J.M."/>
            <person name="Coutinho F.H."/>
            <person name="Leomil L."/>
            <person name="Hargreaves P.I."/>
            <person name="Campeao M.E."/>
            <person name="Vieira V.V."/>
            <person name="Silva B.S."/>
            <person name="Fistarol G.O."/>
            <person name="Salomon P.S."/>
            <person name="Sawabe T."/>
            <person name="Mino S."/>
            <person name="Hosokawa M."/>
            <person name="Miyashita H."/>
            <person name="Maruyama F."/>
            <person name="van Verk M.C."/>
            <person name="Dutilh B.E."/>
            <person name="Thompson C.C."/>
            <person name="Thompson F.L."/>
        </authorList>
    </citation>
    <scope>NUCLEOTIDE SEQUENCE [LARGE SCALE GENOMIC DNA]</scope>
    <source>
        <strain evidence="2 3">CCMR0081</strain>
    </source>
</reference>
<dbReference type="AlphaFoldDB" id="A0A6M0RNE5"/>
<evidence type="ECO:0000313" key="3">
    <source>
        <dbReference type="Proteomes" id="UP000481033"/>
    </source>
</evidence>
<evidence type="ECO:0000313" key="2">
    <source>
        <dbReference type="EMBL" id="NEZ57293.1"/>
    </source>
</evidence>
<organism evidence="2 3">
    <name type="scientific">Adonisia turfae CCMR0081</name>
    <dbReference type="NCBI Taxonomy" id="2292702"/>
    <lineage>
        <taxon>Bacteria</taxon>
        <taxon>Bacillati</taxon>
        <taxon>Cyanobacteriota</taxon>
        <taxon>Adonisia</taxon>
        <taxon>Adonisia turfae</taxon>
    </lineage>
</organism>
<sequence length="259" mass="29357">MQPQQRPLYWLPTASGMLALTVGVQGTANALGEWPGFLGQSNTPINELGETDNTATAVDTNGTSSVEPALLRPRFSQASPQAQQVRQAEAPPSFPKPITNLEDYRRDLHRRSNAVESQLLGLQQLLSIQAYGTSFADRLLVEDDAYQTKMRQLKSLEAELLQAAIAQADTATFNQIYVRLYNTDRELRRIAQMQLQRHIEQAQTNSTLGLWQEPMYVQSLRWLMEHTHERHQLQARQQTFTATMVQRTQMSAESFEIQS</sequence>
<comment type="caution">
    <text evidence="2">The sequence shown here is derived from an EMBL/GenBank/DDBJ whole genome shotgun (WGS) entry which is preliminary data.</text>
</comment>
<name>A0A6M0RNE5_9CYAN</name>
<feature type="compositionally biased region" description="Polar residues" evidence="1">
    <location>
        <begin position="76"/>
        <end position="86"/>
    </location>
</feature>
<feature type="region of interest" description="Disordered" evidence="1">
    <location>
        <begin position="76"/>
        <end position="100"/>
    </location>
</feature>
<dbReference type="Proteomes" id="UP000481033">
    <property type="component" value="Unassembled WGS sequence"/>
</dbReference>
<accession>A0A6M0RNE5</accession>
<keyword evidence="3" id="KW-1185">Reference proteome</keyword>